<dbReference type="KEGG" id="msg:MSMEI_1203"/>
<dbReference type="AlphaFoldDB" id="I7G532"/>
<organism evidence="1 2">
    <name type="scientific">Mycolicibacterium smegmatis (strain ATCC 700084 / mc(2)155)</name>
    <name type="common">Mycobacterium smegmatis</name>
    <dbReference type="NCBI Taxonomy" id="246196"/>
    <lineage>
        <taxon>Bacteria</taxon>
        <taxon>Bacillati</taxon>
        <taxon>Actinomycetota</taxon>
        <taxon>Actinomycetes</taxon>
        <taxon>Mycobacteriales</taxon>
        <taxon>Mycobacteriaceae</taxon>
        <taxon>Mycolicibacterium</taxon>
    </lineage>
</organism>
<accession>I7G532</accession>
<protein>
    <recommendedName>
        <fullName evidence="3">PASTA domain-containing protein</fullName>
    </recommendedName>
</protein>
<dbReference type="Proteomes" id="UP000006158">
    <property type="component" value="Chromosome"/>
</dbReference>
<gene>
    <name evidence="1" type="ordered locus">MSMEI_1203</name>
</gene>
<dbReference type="Gene3D" id="3.30.10.20">
    <property type="match status" value="1"/>
</dbReference>
<evidence type="ECO:0000313" key="2">
    <source>
        <dbReference type="Proteomes" id="UP000006158"/>
    </source>
</evidence>
<reference evidence="1 2" key="1">
    <citation type="journal article" date="2007" name="Genome Biol.">
        <title>Interrupted coding sequences in Mycobacterium smegmatis: authentic mutations or sequencing errors?</title>
        <authorList>
            <person name="Deshayes C."/>
            <person name="Perrodou E."/>
            <person name="Gallien S."/>
            <person name="Euphrasie D."/>
            <person name="Schaeffer C."/>
            <person name="Van-Dorsselaer A."/>
            <person name="Poch O."/>
            <person name="Lecompte O."/>
            <person name="Reyrat J.M."/>
        </authorList>
    </citation>
    <scope>NUCLEOTIDE SEQUENCE [LARGE SCALE GENOMIC DNA]</scope>
    <source>
        <strain evidence="2">ATCC 700084 / mc(2)155</strain>
    </source>
</reference>
<evidence type="ECO:0000313" key="1">
    <source>
        <dbReference type="EMBL" id="AFP37679.1"/>
    </source>
</evidence>
<name>I7G532_MYCS2</name>
<reference evidence="1 2" key="2">
    <citation type="journal article" date="2009" name="Genome Res.">
        <title>Ortho-proteogenomics: multiple proteomes investigation through orthology and a new MS-based protocol.</title>
        <authorList>
            <person name="Gallien S."/>
            <person name="Perrodou E."/>
            <person name="Carapito C."/>
            <person name="Deshayes C."/>
            <person name="Reyrat J.M."/>
            <person name="Van Dorsselaer A."/>
            <person name="Poch O."/>
            <person name="Schaeffer C."/>
            <person name="Lecompte O."/>
        </authorList>
    </citation>
    <scope>NUCLEOTIDE SEQUENCE [LARGE SCALE GENOMIC DNA]</scope>
    <source>
        <strain evidence="2">ATCC 700084 / mc(2)155</strain>
    </source>
</reference>
<proteinExistence type="predicted"/>
<evidence type="ECO:0008006" key="3">
    <source>
        <dbReference type="Google" id="ProtNLM"/>
    </source>
</evidence>
<dbReference type="EMBL" id="CP001663">
    <property type="protein sequence ID" value="AFP37679.1"/>
    <property type="molecule type" value="Genomic_DNA"/>
</dbReference>
<dbReference type="PATRIC" id="fig|246196.56.peg.1244"/>
<sequence length="118" mass="12466">MRSCAAHSNQEVVMKTVVGVAVLVAGFGLVVSPPASAEPSWTMPNLIGMDLQGAQDAIQSVTRGAVWFSSSTDLTGRGRAQLSDRNWQVCSSTPPPGARFTVDTDIDFGVVRVSEECP</sequence>